<evidence type="ECO:0000313" key="3">
    <source>
        <dbReference type="EMBL" id="SNX70349.1"/>
    </source>
</evidence>
<protein>
    <submittedName>
        <fullName evidence="3">Sortase A</fullName>
    </submittedName>
</protein>
<dbReference type="AlphaFoldDB" id="A0A285CRY5"/>
<evidence type="ECO:0000256" key="1">
    <source>
        <dbReference type="ARBA" id="ARBA00022801"/>
    </source>
</evidence>
<feature type="active site" description="Proton donor/acceptor" evidence="2">
    <location>
        <position position="129"/>
    </location>
</feature>
<dbReference type="InterPro" id="IPR023365">
    <property type="entry name" value="Sortase_dom-sf"/>
</dbReference>
<dbReference type="GO" id="GO:0016787">
    <property type="term" value="F:hydrolase activity"/>
    <property type="evidence" value="ECO:0007669"/>
    <property type="project" value="UniProtKB-KW"/>
</dbReference>
<dbReference type="InterPro" id="IPR041999">
    <property type="entry name" value="Sortase_D_1"/>
</dbReference>
<accession>A0A285CRY5</accession>
<dbReference type="Gene3D" id="2.40.260.10">
    <property type="entry name" value="Sortase"/>
    <property type="match status" value="1"/>
</dbReference>
<dbReference type="SUPFAM" id="SSF63817">
    <property type="entry name" value="Sortase"/>
    <property type="match status" value="1"/>
</dbReference>
<dbReference type="Pfam" id="PF04203">
    <property type="entry name" value="Sortase"/>
    <property type="match status" value="1"/>
</dbReference>
<evidence type="ECO:0000256" key="2">
    <source>
        <dbReference type="PIRSR" id="PIRSR605754-1"/>
    </source>
</evidence>
<gene>
    <name evidence="3" type="ORF">SAMN05877753_10472</name>
</gene>
<keyword evidence="4" id="KW-1185">Reference proteome</keyword>
<proteinExistence type="predicted"/>
<evidence type="ECO:0000313" key="4">
    <source>
        <dbReference type="Proteomes" id="UP000219546"/>
    </source>
</evidence>
<reference evidence="3 4" key="1">
    <citation type="submission" date="2017-08" db="EMBL/GenBank/DDBJ databases">
        <authorList>
            <person name="de Groot N.N."/>
        </authorList>
    </citation>
    <scope>NUCLEOTIDE SEQUENCE [LARGE SCALE GENOMIC DNA]</scope>
    <source>
        <strain evidence="3 4">JC228</strain>
    </source>
</reference>
<dbReference type="CDD" id="cd05828">
    <property type="entry name" value="Sortase_D_1"/>
    <property type="match status" value="1"/>
</dbReference>
<dbReference type="InterPro" id="IPR005754">
    <property type="entry name" value="Sortase"/>
</dbReference>
<dbReference type="OrthoDB" id="165822at2"/>
<dbReference type="NCBIfam" id="TIGR01076">
    <property type="entry name" value="sortase_fam"/>
    <property type="match status" value="1"/>
</dbReference>
<organism evidence="3 4">
    <name type="scientific">Bacillus oleivorans</name>
    <dbReference type="NCBI Taxonomy" id="1448271"/>
    <lineage>
        <taxon>Bacteria</taxon>
        <taxon>Bacillati</taxon>
        <taxon>Bacillota</taxon>
        <taxon>Bacilli</taxon>
        <taxon>Bacillales</taxon>
        <taxon>Bacillaceae</taxon>
        <taxon>Bacillus</taxon>
    </lineage>
</organism>
<dbReference type="RefSeq" id="WP_097158480.1">
    <property type="nucleotide sequence ID" value="NZ_JBEPMQ010000010.1"/>
</dbReference>
<name>A0A285CRY5_9BACI</name>
<dbReference type="InterPro" id="IPR053525">
    <property type="entry name" value="Sortase_D"/>
</dbReference>
<sequence>MVKKFSLLLVAVGSLLLAAGGYQYFQSEYYQKVSLKEAYELLSNPIDTIRQSEELHETNQAYIVTAAANTNVSFNPSQGEVAGVLAIPALDAELPIIEGTNEDELEKGVGHFKASAYPSQNDQIVLSGHRDTVFRRMGDLTIGDQLIIKMPYGEFTYVIKESQIVDAYDTSIIKSTAPQEVLIVSTCYPFSYIGDAPYRYVLTALPEGKK</sequence>
<dbReference type="Proteomes" id="UP000219546">
    <property type="component" value="Unassembled WGS sequence"/>
</dbReference>
<keyword evidence="1" id="KW-0378">Hydrolase</keyword>
<dbReference type="NCBIfam" id="NF033746">
    <property type="entry name" value="class_D_sortase"/>
    <property type="match status" value="1"/>
</dbReference>
<dbReference type="EMBL" id="OAOP01000004">
    <property type="protein sequence ID" value="SNX70349.1"/>
    <property type="molecule type" value="Genomic_DNA"/>
</dbReference>
<feature type="active site" description="Acyl-thioester intermediate" evidence="2">
    <location>
        <position position="187"/>
    </location>
</feature>